<keyword evidence="5" id="KW-0808">Transferase</keyword>
<evidence type="ECO:0000256" key="6">
    <source>
        <dbReference type="ARBA" id="ARBA00022741"/>
    </source>
</evidence>
<keyword evidence="12" id="KW-1185">Reference proteome</keyword>
<evidence type="ECO:0000256" key="8">
    <source>
        <dbReference type="ARBA" id="ARBA00022840"/>
    </source>
</evidence>
<evidence type="ECO:0000256" key="5">
    <source>
        <dbReference type="ARBA" id="ARBA00022679"/>
    </source>
</evidence>
<dbReference type="PANTHER" id="PTHR12227">
    <property type="entry name" value="GLYCERATE KINASE"/>
    <property type="match status" value="1"/>
</dbReference>
<protein>
    <recommendedName>
        <fullName evidence="4">Glycerate kinase</fullName>
        <ecNumber evidence="3">2.7.1.31</ecNumber>
    </recommendedName>
</protein>
<evidence type="ECO:0000256" key="7">
    <source>
        <dbReference type="ARBA" id="ARBA00022777"/>
    </source>
</evidence>
<comment type="similarity">
    <text evidence="2">Belongs to the glycerate kinase type-2 family.</text>
</comment>
<evidence type="ECO:0000256" key="3">
    <source>
        <dbReference type="ARBA" id="ARBA00012101"/>
    </source>
</evidence>
<dbReference type="GO" id="GO:0005737">
    <property type="term" value="C:cytoplasm"/>
    <property type="evidence" value="ECO:0007669"/>
    <property type="project" value="TreeGrafter"/>
</dbReference>
<sequence length="477" mass="52528">MCKIIIENLIKIFTNSVAAVLPANLIKKSLKYNSEVLNVCGHEYNLKDKQLYVIGFGKAVKNMAIEIENMLDSKIKQGIVSVPIESLEHDESKRKILYIEGARNNLPDLLAENTSRKVKSLITSLTKDDILLVLISGGGSALLPLPKSPITLYEKTSVIKMLGNAGADIKELNSVRKRISDLKGGKLAIESQPAHVVSLILSDIVGDPLDLIASGPTVENKDVSDEALKVIQKYELFTKIPESVKHVLQSSELIQPFPDNNVKNYIIGSNKICVEASIKEIKLIGYTPIVLSHTITGNVKQVAQDYLKITQMFCDYCDEHIDLNCLKNKLNGLNLPNINEFTVLSTDVENGICLVLSGETTVQVKGNGVGGRNQQLALEFSILLNENRHKLNKFSIYFLSAGTDGIDGPTDAAGALGYLNLVLDAEKENLDVQSCVDNNDSYTFYKMFQNGAFHVITGHTNTNVMDIHLLFIKRNSK</sequence>
<dbReference type="InterPro" id="IPR037035">
    <property type="entry name" value="GK-like_C_sf"/>
</dbReference>
<dbReference type="AlphaFoldDB" id="A0A5E4R8F0"/>
<dbReference type="Pfam" id="PF05161">
    <property type="entry name" value="MOFRL"/>
    <property type="match status" value="1"/>
</dbReference>
<dbReference type="EMBL" id="FZQP02007070">
    <property type="protein sequence ID" value="VVD06079.1"/>
    <property type="molecule type" value="Genomic_DNA"/>
</dbReference>
<dbReference type="GO" id="GO:0008887">
    <property type="term" value="F:glycerate kinase activity"/>
    <property type="evidence" value="ECO:0007669"/>
    <property type="project" value="UniProtKB-EC"/>
</dbReference>
<dbReference type="SUPFAM" id="SSF82544">
    <property type="entry name" value="GckA/TtuD-like"/>
    <property type="match status" value="1"/>
</dbReference>
<dbReference type="Gene3D" id="3.40.1480.10">
    <property type="entry name" value="MOFRL domain"/>
    <property type="match status" value="1"/>
</dbReference>
<evidence type="ECO:0000256" key="1">
    <source>
        <dbReference type="ARBA" id="ARBA00000694"/>
    </source>
</evidence>
<keyword evidence="8" id="KW-0067">ATP-binding</keyword>
<dbReference type="Pfam" id="PF13660">
    <property type="entry name" value="DUF4147"/>
    <property type="match status" value="1"/>
</dbReference>
<comment type="catalytic activity">
    <reaction evidence="1">
        <text>(R)-glycerate + ATP = (2R)-3-phosphoglycerate + ADP + H(+)</text>
        <dbReference type="Rhea" id="RHEA:23516"/>
        <dbReference type="ChEBI" id="CHEBI:15378"/>
        <dbReference type="ChEBI" id="CHEBI:16659"/>
        <dbReference type="ChEBI" id="CHEBI:30616"/>
        <dbReference type="ChEBI" id="CHEBI:58272"/>
        <dbReference type="ChEBI" id="CHEBI:456216"/>
        <dbReference type="EC" id="2.7.1.31"/>
    </reaction>
</comment>
<keyword evidence="7" id="KW-0418">Kinase</keyword>
<keyword evidence="6" id="KW-0547">Nucleotide-binding</keyword>
<feature type="domain" description="MOFRL" evidence="9">
    <location>
        <begin position="353"/>
        <end position="466"/>
    </location>
</feature>
<dbReference type="Proteomes" id="UP000324832">
    <property type="component" value="Unassembled WGS sequence"/>
</dbReference>
<evidence type="ECO:0000256" key="2">
    <source>
        <dbReference type="ARBA" id="ARBA00005393"/>
    </source>
</evidence>
<accession>A0A5E4R8F0</accession>
<dbReference type="InterPro" id="IPR039760">
    <property type="entry name" value="MOFRL_protein"/>
</dbReference>
<dbReference type="InterPro" id="IPR038614">
    <property type="entry name" value="GK_N_sf"/>
</dbReference>
<evidence type="ECO:0000259" key="9">
    <source>
        <dbReference type="Pfam" id="PF05161"/>
    </source>
</evidence>
<dbReference type="InterPro" id="IPR007835">
    <property type="entry name" value="MOFRL"/>
</dbReference>
<evidence type="ECO:0000259" key="10">
    <source>
        <dbReference type="Pfam" id="PF13660"/>
    </source>
</evidence>
<evidence type="ECO:0000313" key="11">
    <source>
        <dbReference type="EMBL" id="VVD06079.1"/>
    </source>
</evidence>
<dbReference type="InterPro" id="IPR025286">
    <property type="entry name" value="MOFRL_assoc_dom"/>
</dbReference>
<gene>
    <name evidence="11" type="ORF">LSINAPIS_LOCUS15504</name>
</gene>
<dbReference type="EC" id="2.7.1.31" evidence="3"/>
<organism evidence="11 12">
    <name type="scientific">Leptidea sinapis</name>
    <dbReference type="NCBI Taxonomy" id="189913"/>
    <lineage>
        <taxon>Eukaryota</taxon>
        <taxon>Metazoa</taxon>
        <taxon>Ecdysozoa</taxon>
        <taxon>Arthropoda</taxon>
        <taxon>Hexapoda</taxon>
        <taxon>Insecta</taxon>
        <taxon>Pterygota</taxon>
        <taxon>Neoptera</taxon>
        <taxon>Endopterygota</taxon>
        <taxon>Lepidoptera</taxon>
        <taxon>Glossata</taxon>
        <taxon>Ditrysia</taxon>
        <taxon>Papilionoidea</taxon>
        <taxon>Pieridae</taxon>
        <taxon>Dismorphiinae</taxon>
        <taxon>Leptidea</taxon>
    </lineage>
</organism>
<name>A0A5E4R8F0_9NEOP</name>
<dbReference type="FunFam" id="3.40.50.10180:FF:000001">
    <property type="entry name" value="Glycerate kinase"/>
    <property type="match status" value="1"/>
</dbReference>
<evidence type="ECO:0000313" key="12">
    <source>
        <dbReference type="Proteomes" id="UP000324832"/>
    </source>
</evidence>
<dbReference type="GO" id="GO:0005524">
    <property type="term" value="F:ATP binding"/>
    <property type="evidence" value="ECO:0007669"/>
    <property type="project" value="UniProtKB-KW"/>
</dbReference>
<feature type="domain" description="MOFRL-associated" evidence="10">
    <location>
        <begin position="10"/>
        <end position="249"/>
    </location>
</feature>
<proteinExistence type="inferred from homology"/>
<dbReference type="Gene3D" id="3.40.50.10180">
    <property type="entry name" value="Glycerate kinase, MOFRL-like N-terminal domain"/>
    <property type="match status" value="1"/>
</dbReference>
<reference evidence="11 12" key="1">
    <citation type="submission" date="2017-07" db="EMBL/GenBank/DDBJ databases">
        <authorList>
            <person name="Talla V."/>
            <person name="Backstrom N."/>
        </authorList>
    </citation>
    <scope>NUCLEOTIDE SEQUENCE [LARGE SCALE GENOMIC DNA]</scope>
</reference>
<dbReference type="PANTHER" id="PTHR12227:SF0">
    <property type="entry name" value="GLYCERATE KINASE"/>
    <property type="match status" value="1"/>
</dbReference>
<evidence type="ECO:0000256" key="4">
    <source>
        <dbReference type="ARBA" id="ARBA00020720"/>
    </source>
</evidence>